<accession>A0A6P0UKP2</accession>
<feature type="region of interest" description="Disordered" evidence="1">
    <location>
        <begin position="1"/>
        <end position="135"/>
    </location>
</feature>
<feature type="compositionally biased region" description="Acidic residues" evidence="1">
    <location>
        <begin position="716"/>
        <end position="734"/>
    </location>
</feature>
<feature type="compositionally biased region" description="Basic and acidic residues" evidence="1">
    <location>
        <begin position="61"/>
        <end position="71"/>
    </location>
</feature>
<protein>
    <submittedName>
        <fullName evidence="2">DUF349 domain-containing protein</fullName>
    </submittedName>
</protein>
<dbReference type="InterPro" id="IPR007139">
    <property type="entry name" value="DUF349"/>
</dbReference>
<reference evidence="2 3" key="1">
    <citation type="submission" date="2020-01" db="EMBL/GenBank/DDBJ databases">
        <title>Muriicola jejuensis KCTC 22299.</title>
        <authorList>
            <person name="Wang G."/>
        </authorList>
    </citation>
    <scope>NUCLEOTIDE SEQUENCE [LARGE SCALE GENOMIC DNA]</scope>
    <source>
        <strain evidence="2 3">KCTC 22299</strain>
    </source>
</reference>
<name>A0A6P0UKP2_9FLAO</name>
<evidence type="ECO:0000256" key="1">
    <source>
        <dbReference type="SAM" id="MobiDB-lite"/>
    </source>
</evidence>
<dbReference type="Pfam" id="PF03993">
    <property type="entry name" value="DUF349"/>
    <property type="match status" value="5"/>
</dbReference>
<dbReference type="RefSeq" id="WP_163693151.1">
    <property type="nucleotide sequence ID" value="NZ_FXTW01000002.1"/>
</dbReference>
<evidence type="ECO:0000313" key="2">
    <source>
        <dbReference type="EMBL" id="NER10796.1"/>
    </source>
</evidence>
<dbReference type="Proteomes" id="UP000468443">
    <property type="component" value="Unassembled WGS sequence"/>
</dbReference>
<feature type="region of interest" description="Disordered" evidence="1">
    <location>
        <begin position="713"/>
        <end position="734"/>
    </location>
</feature>
<dbReference type="EMBL" id="JAABOP010000002">
    <property type="protein sequence ID" value="NER10796.1"/>
    <property type="molecule type" value="Genomic_DNA"/>
</dbReference>
<keyword evidence="3" id="KW-1185">Reference proteome</keyword>
<feature type="compositionally biased region" description="Basic and acidic residues" evidence="1">
    <location>
        <begin position="100"/>
        <end position="114"/>
    </location>
</feature>
<feature type="compositionally biased region" description="Acidic residues" evidence="1">
    <location>
        <begin position="115"/>
        <end position="131"/>
    </location>
</feature>
<organism evidence="2 3">
    <name type="scientific">Muriicola jejuensis</name>
    <dbReference type="NCBI Taxonomy" id="504488"/>
    <lineage>
        <taxon>Bacteria</taxon>
        <taxon>Pseudomonadati</taxon>
        <taxon>Bacteroidota</taxon>
        <taxon>Flavobacteriia</taxon>
        <taxon>Flavobacteriales</taxon>
        <taxon>Flavobacteriaceae</taxon>
        <taxon>Muriicola</taxon>
    </lineage>
</organism>
<dbReference type="AlphaFoldDB" id="A0A6P0UKP2"/>
<proteinExistence type="predicted"/>
<gene>
    <name evidence="2" type="ORF">GWK09_09735</name>
</gene>
<evidence type="ECO:0000313" key="3">
    <source>
        <dbReference type="Proteomes" id="UP000468443"/>
    </source>
</evidence>
<sequence>MLEEKDEKLHSDVGEKETPETIEENLTSEKTSGESEKKKPAKKAVTKTSATKTKKQATSKTEVEVTKEKSTTAKSKKKTSSEAEDESPMEKAGEPVAAAGKEKTEKEDGSGKEEDVLDEIDDTNAEDAEDDDNHRRHHIPMQDYHAMSMENLVGELQRLIRTEKVQAIKNHVDAIKSEFDMKFQDFIEEKKEEFVSHGGNEADFKYNSVAKRQFNEVYSDYREKRNAYYRNLEQTLKTNLEKRLQIIEELKSLVNVEEDINTTYKNFKDLQEQWRNAGAVPRSNYNDVWRTYHHHVEIFYDFLHLNRELRDLDFKYNLEEKEKLVQRAEALADEPDLNKAFRELQTLHKIWKEDIGPVDKEHRDAIWERFSNATKAMHQRRQEHFKELEKEFEVNLLKKNEIIASIASLGEHVASDHKSLQKQIREMEALRTAFFSAGKVPQKDNEATWSRFKEAVRAFNRKKNEYYKNLKKEQQVNLDKKRELVKVAESLKDSDDWETVTSQMKKIQQDWKKIGHVPRKYSDKLWKEFKTACNHYFDRMHASKNKASGEEAENLEKKKACLDKLQAFSPGKSREEDLTSIKALIAEWRVIGRVPFNKKSINGKFNTVVDGVLKKLGIDPKEAELMKYGNKLKELASTYDDYALRKERTFIKRKIDEGKSEINQLENNLQFFSNASEDNPLVREVVEKINRQKESLKTWKAKLKKINILQHSLSKEEEEEASLEGEAEEGKEEA</sequence>
<feature type="compositionally biased region" description="Basic and acidic residues" evidence="1">
    <location>
        <begin position="1"/>
        <end position="19"/>
    </location>
</feature>
<comment type="caution">
    <text evidence="2">The sequence shown here is derived from an EMBL/GenBank/DDBJ whole genome shotgun (WGS) entry which is preliminary data.</text>
</comment>